<dbReference type="AlphaFoldDB" id="A0A5B7EML6"/>
<organism evidence="1 2">
    <name type="scientific">Portunus trituberculatus</name>
    <name type="common">Swimming crab</name>
    <name type="synonym">Neptunus trituberculatus</name>
    <dbReference type="NCBI Taxonomy" id="210409"/>
    <lineage>
        <taxon>Eukaryota</taxon>
        <taxon>Metazoa</taxon>
        <taxon>Ecdysozoa</taxon>
        <taxon>Arthropoda</taxon>
        <taxon>Crustacea</taxon>
        <taxon>Multicrustacea</taxon>
        <taxon>Malacostraca</taxon>
        <taxon>Eumalacostraca</taxon>
        <taxon>Eucarida</taxon>
        <taxon>Decapoda</taxon>
        <taxon>Pleocyemata</taxon>
        <taxon>Brachyura</taxon>
        <taxon>Eubrachyura</taxon>
        <taxon>Portunoidea</taxon>
        <taxon>Portunidae</taxon>
        <taxon>Portuninae</taxon>
        <taxon>Portunus</taxon>
    </lineage>
</organism>
<keyword evidence="2" id="KW-1185">Reference proteome</keyword>
<dbReference type="Proteomes" id="UP000324222">
    <property type="component" value="Unassembled WGS sequence"/>
</dbReference>
<gene>
    <name evidence="1" type="ORF">E2C01_027000</name>
</gene>
<accession>A0A5B7EML6</accession>
<dbReference type="EMBL" id="VSRR010002875">
    <property type="protein sequence ID" value="MPC33644.1"/>
    <property type="molecule type" value="Genomic_DNA"/>
</dbReference>
<protein>
    <submittedName>
        <fullName evidence="1">Uncharacterized protein</fullName>
    </submittedName>
</protein>
<evidence type="ECO:0000313" key="2">
    <source>
        <dbReference type="Proteomes" id="UP000324222"/>
    </source>
</evidence>
<proteinExistence type="predicted"/>
<name>A0A5B7EML6_PORTR</name>
<reference evidence="1 2" key="1">
    <citation type="submission" date="2019-05" db="EMBL/GenBank/DDBJ databases">
        <title>Another draft genome of Portunus trituberculatus and its Hox gene families provides insights of decapod evolution.</title>
        <authorList>
            <person name="Jeong J.-H."/>
            <person name="Song I."/>
            <person name="Kim S."/>
            <person name="Choi T."/>
            <person name="Kim D."/>
            <person name="Ryu S."/>
            <person name="Kim W."/>
        </authorList>
    </citation>
    <scope>NUCLEOTIDE SEQUENCE [LARGE SCALE GENOMIC DNA]</scope>
    <source>
        <tissue evidence="1">Muscle</tissue>
    </source>
</reference>
<evidence type="ECO:0000313" key="1">
    <source>
        <dbReference type="EMBL" id="MPC33644.1"/>
    </source>
</evidence>
<comment type="caution">
    <text evidence="1">The sequence shown here is derived from an EMBL/GenBank/DDBJ whole genome shotgun (WGS) entry which is preliminary data.</text>
</comment>
<sequence length="231" mass="25450">MLNTPGVARVHLLHRAGRKNERGPHLLLFSPPPGPARSLPAAPRQITTAGGLGYQDRCMFGPHLAPPPYRISRHFPCQKKIEIGENQPAQLHSGWVRSDVTHHCPPTLSHTFSSTSRGRDRIYSSHYSQDTRTGAGHQPPVSQWPVGLVTGFRSLHQWPAPCDARPALLVISSRPPPPLTNPPIHTLHHRRRLSANLPPPPPLDCAAVAAVPLKAKRSDHQTRHINTFLSV</sequence>